<dbReference type="Proteomes" id="UP001456513">
    <property type="component" value="Unassembled WGS sequence"/>
</dbReference>
<evidence type="ECO:0000313" key="3">
    <source>
        <dbReference type="EMBL" id="MEK8071171.1"/>
    </source>
</evidence>
<sequence>MAKSRKKKSDPMDLGAIAGIIAGSQSVAGASAVNSLFSANNPAMMSALSSFGAGTNSLGAVGAAHRAGGPAIGIAEHYQALWSNKVGGELQGIASRLGRQYKSTAGLSLVDAIAAGAITSPASTALSEAISQVSAMGTFGELMAAGQTSAMSSLIQNSGIGLVDWTQTRARGTDLVDALDRLGWETDEIPDEEGLTALADVDVDDEQLQAVEETIEANPERLAAVETIESVFEVYYGLTREQSHHIVRVLVLLSMIGSFFGLLVINPVFGTAIVGAMGMAPNTLKKVNLDTISRGVADKVAPLPEADEQDDEDDEDEQA</sequence>
<keyword evidence="4" id="KW-1185">Reference proteome</keyword>
<proteinExistence type="predicted"/>
<feature type="compositionally biased region" description="Acidic residues" evidence="1">
    <location>
        <begin position="305"/>
        <end position="319"/>
    </location>
</feature>
<organism evidence="3 4">
    <name type="scientific">Rhodococcus navarretei</name>
    <dbReference type="NCBI Taxonomy" id="3128981"/>
    <lineage>
        <taxon>Bacteria</taxon>
        <taxon>Bacillati</taxon>
        <taxon>Actinomycetota</taxon>
        <taxon>Actinomycetes</taxon>
        <taxon>Mycobacteriales</taxon>
        <taxon>Nocardiaceae</taxon>
        <taxon>Rhodococcus</taxon>
    </lineage>
</organism>
<evidence type="ECO:0000313" key="4">
    <source>
        <dbReference type="Proteomes" id="UP001456513"/>
    </source>
</evidence>
<feature type="region of interest" description="Disordered" evidence="1">
    <location>
        <begin position="298"/>
        <end position="319"/>
    </location>
</feature>
<evidence type="ECO:0000256" key="1">
    <source>
        <dbReference type="SAM" id="MobiDB-lite"/>
    </source>
</evidence>
<comment type="caution">
    <text evidence="3">The sequence shown here is derived from an EMBL/GenBank/DDBJ whole genome shotgun (WGS) entry which is preliminary data.</text>
</comment>
<keyword evidence="2" id="KW-1133">Transmembrane helix</keyword>
<keyword evidence="2" id="KW-0812">Transmembrane</keyword>
<accession>A0ABU9CX02</accession>
<gene>
    <name evidence="3" type="ORF">AABD04_10005</name>
</gene>
<reference evidence="3 4" key="1">
    <citation type="submission" date="2024-03" db="EMBL/GenBank/DDBJ databases">
        <title>Rhodococcus navarretei sp. nov. and Pseudarthrobacter quantumdoti sp. nov., two new species with the ability to biosynthesize Quantum Dots isolated from soil samples at Union Glacier, Antarctica.</title>
        <authorList>
            <person name="Vargas M."/>
        </authorList>
    </citation>
    <scope>NUCLEOTIDE SEQUENCE [LARGE SCALE GENOMIC DNA]</scope>
    <source>
        <strain evidence="3 4">EXRC-4A-4</strain>
    </source>
</reference>
<feature type="transmembrane region" description="Helical" evidence="2">
    <location>
        <begin position="249"/>
        <end position="276"/>
    </location>
</feature>
<name>A0ABU9CX02_9NOCA</name>
<protein>
    <submittedName>
        <fullName evidence="3">Uncharacterized protein</fullName>
    </submittedName>
</protein>
<dbReference type="EMBL" id="JBBPCN010000001">
    <property type="protein sequence ID" value="MEK8071171.1"/>
    <property type="molecule type" value="Genomic_DNA"/>
</dbReference>
<dbReference type="RefSeq" id="WP_341441071.1">
    <property type="nucleotide sequence ID" value="NZ_JBBPCN010000001.1"/>
</dbReference>
<keyword evidence="2" id="KW-0472">Membrane</keyword>
<evidence type="ECO:0000256" key="2">
    <source>
        <dbReference type="SAM" id="Phobius"/>
    </source>
</evidence>